<dbReference type="AlphaFoldDB" id="F0WAS5"/>
<proteinExistence type="predicted"/>
<protein>
    <submittedName>
        <fullName evidence="3">AlNc14C47G3789 protein</fullName>
    </submittedName>
</protein>
<evidence type="ECO:0000313" key="3">
    <source>
        <dbReference type="EMBL" id="CCA18247.1"/>
    </source>
</evidence>
<reference evidence="3" key="1">
    <citation type="journal article" date="2011" name="PLoS Biol.">
        <title>Gene gain and loss during evolution of obligate parasitism in the white rust pathogen of Arabidopsis thaliana.</title>
        <authorList>
            <person name="Kemen E."/>
            <person name="Gardiner A."/>
            <person name="Schultz-Larsen T."/>
            <person name="Kemen A.C."/>
            <person name="Balmuth A.L."/>
            <person name="Robert-Seilaniantz A."/>
            <person name="Bailey K."/>
            <person name="Holub E."/>
            <person name="Studholme D.J."/>
            <person name="Maclean D."/>
            <person name="Jones J.D."/>
        </authorList>
    </citation>
    <scope>NUCLEOTIDE SEQUENCE</scope>
</reference>
<name>F0WAS5_9STRA</name>
<evidence type="ECO:0000256" key="2">
    <source>
        <dbReference type="SAM" id="Phobius"/>
    </source>
</evidence>
<feature type="region of interest" description="Disordered" evidence="1">
    <location>
        <begin position="200"/>
        <end position="288"/>
    </location>
</feature>
<keyword evidence="2" id="KW-1133">Transmembrane helix</keyword>
<feature type="compositionally biased region" description="Polar residues" evidence="1">
    <location>
        <begin position="266"/>
        <end position="288"/>
    </location>
</feature>
<keyword evidence="2" id="KW-0472">Membrane</keyword>
<feature type="compositionally biased region" description="Polar residues" evidence="1">
    <location>
        <begin position="201"/>
        <end position="221"/>
    </location>
</feature>
<feature type="transmembrane region" description="Helical" evidence="2">
    <location>
        <begin position="40"/>
        <end position="60"/>
    </location>
</feature>
<evidence type="ECO:0000256" key="1">
    <source>
        <dbReference type="SAM" id="MobiDB-lite"/>
    </source>
</evidence>
<gene>
    <name evidence="3" type="primary">AlNc14C47G3789</name>
    <name evidence="3" type="ORF">ALNC14_043900</name>
</gene>
<organism evidence="3">
    <name type="scientific">Albugo laibachii Nc14</name>
    <dbReference type="NCBI Taxonomy" id="890382"/>
    <lineage>
        <taxon>Eukaryota</taxon>
        <taxon>Sar</taxon>
        <taxon>Stramenopiles</taxon>
        <taxon>Oomycota</taxon>
        <taxon>Peronosporomycetes</taxon>
        <taxon>Albuginales</taxon>
        <taxon>Albuginaceae</taxon>
        <taxon>Albugo</taxon>
    </lineage>
</organism>
<accession>F0WAS5</accession>
<keyword evidence="2" id="KW-0812">Transmembrane</keyword>
<feature type="compositionally biased region" description="Basic and acidic residues" evidence="1">
    <location>
        <begin position="222"/>
        <end position="232"/>
    </location>
</feature>
<dbReference type="HOGENOM" id="CLU_967793_0_0_1"/>
<reference evidence="3" key="2">
    <citation type="submission" date="2011-02" db="EMBL/GenBank/DDBJ databases">
        <authorList>
            <person name="MacLean D."/>
        </authorList>
    </citation>
    <scope>NUCLEOTIDE SEQUENCE</scope>
</reference>
<dbReference type="EMBL" id="FR824092">
    <property type="protein sequence ID" value="CCA18247.1"/>
    <property type="molecule type" value="Genomic_DNA"/>
</dbReference>
<feature type="compositionally biased region" description="Polar residues" evidence="1">
    <location>
        <begin position="237"/>
        <end position="259"/>
    </location>
</feature>
<sequence>MGIAIASLIPIFRIFSFYHPNLPTFVVGSLMLPKITKYTVYPAIVSLGGGFGAYLVNVLGPNHQLKPIAMVMQQFDYFNESIVPSINNELEKIEFITIESMQSHQYGKMSPGLLRQATCVRLLLLSNTVINMEILLVKPIWSSLKPGNTRRFDITSALGNTENTGHILVYSGKHAIFQKPATQPQPNTLTYTTQQPTLPLESTTATNSSSSPFVTANSSRIDISEPRYDQGHPDGLNQDSTKPQQAPMISTTAISTNNNEHPETAASLNSSTVQPSPQPILSASISSQ</sequence>